<protein>
    <recommendedName>
        <fullName evidence="4">C2H2-type domain-containing protein</fullName>
    </recommendedName>
</protein>
<dbReference type="EMBL" id="CAUYUJ010005345">
    <property type="protein sequence ID" value="CAK0813297.1"/>
    <property type="molecule type" value="Genomic_DNA"/>
</dbReference>
<evidence type="ECO:0008006" key="4">
    <source>
        <dbReference type="Google" id="ProtNLM"/>
    </source>
</evidence>
<dbReference type="Proteomes" id="UP001189429">
    <property type="component" value="Unassembled WGS sequence"/>
</dbReference>
<feature type="non-terminal residue" evidence="2">
    <location>
        <position position="327"/>
    </location>
</feature>
<organism evidence="2 3">
    <name type="scientific">Prorocentrum cordatum</name>
    <dbReference type="NCBI Taxonomy" id="2364126"/>
    <lineage>
        <taxon>Eukaryota</taxon>
        <taxon>Sar</taxon>
        <taxon>Alveolata</taxon>
        <taxon>Dinophyceae</taxon>
        <taxon>Prorocentrales</taxon>
        <taxon>Prorocentraceae</taxon>
        <taxon>Prorocentrum</taxon>
    </lineage>
</organism>
<evidence type="ECO:0000313" key="2">
    <source>
        <dbReference type="EMBL" id="CAK0813297.1"/>
    </source>
</evidence>
<accession>A0ABN9R4N9</accession>
<evidence type="ECO:0000313" key="3">
    <source>
        <dbReference type="Proteomes" id="UP001189429"/>
    </source>
</evidence>
<name>A0ABN9R4N9_9DINO</name>
<gene>
    <name evidence="2" type="ORF">PCOR1329_LOCUS17289</name>
</gene>
<proteinExistence type="predicted"/>
<sequence>MSDNFQDGSQPDIPPSVVESEAGGAAHAGDPVDAETLSLPGSVAESDMGVECQPCDEEPEPGMFLCKCKNECYKKFEFASVQNSRMHWTDMEKQVRSEQLYQCIKIQVTDDQGNMSGGRHKWTFKSKVICRNFWAHAHLTSPKTIDTFRKRIIAGGTKPPEALPRMPPPRVTCQSSKADSWFLQLYQDLGEPYPMEDASEEVSVDELHEIIETPSHPLWSLSVALPDGDPTKRYAPRRYLNPGKFQNIWEMYEVSVAKVDKVSKATLYSVWNSSWKNVLKFRNSGQGKRCKVRAALDEAKSKASSTEERQQLIKEKMDHITQIKADR</sequence>
<comment type="caution">
    <text evidence="2">The sequence shown here is derived from an EMBL/GenBank/DDBJ whole genome shotgun (WGS) entry which is preliminary data.</text>
</comment>
<feature type="region of interest" description="Disordered" evidence="1">
    <location>
        <begin position="1"/>
        <end position="40"/>
    </location>
</feature>
<keyword evidence="3" id="KW-1185">Reference proteome</keyword>
<evidence type="ECO:0000256" key="1">
    <source>
        <dbReference type="SAM" id="MobiDB-lite"/>
    </source>
</evidence>
<reference evidence="2" key="1">
    <citation type="submission" date="2023-10" db="EMBL/GenBank/DDBJ databases">
        <authorList>
            <person name="Chen Y."/>
            <person name="Shah S."/>
            <person name="Dougan E. K."/>
            <person name="Thang M."/>
            <person name="Chan C."/>
        </authorList>
    </citation>
    <scope>NUCLEOTIDE SEQUENCE [LARGE SCALE GENOMIC DNA]</scope>
</reference>